<evidence type="ECO:0000256" key="10">
    <source>
        <dbReference type="ARBA" id="ARBA00022741"/>
    </source>
</evidence>
<dbReference type="EC" id="2.7.13.3" evidence="4"/>
<keyword evidence="15" id="KW-0902">Two-component regulatory system</keyword>
<feature type="domain" description="HAMP" evidence="20">
    <location>
        <begin position="151"/>
        <end position="203"/>
    </location>
</feature>
<evidence type="ECO:0000256" key="7">
    <source>
        <dbReference type="ARBA" id="ARBA00022553"/>
    </source>
</evidence>
<evidence type="ECO:0000256" key="16">
    <source>
        <dbReference type="ARBA" id="ARBA00023136"/>
    </source>
</evidence>
<keyword evidence="7" id="KW-0597">Phosphoprotein</keyword>
<evidence type="ECO:0000256" key="4">
    <source>
        <dbReference type="ARBA" id="ARBA00012438"/>
    </source>
</evidence>
<evidence type="ECO:0000256" key="14">
    <source>
        <dbReference type="ARBA" id="ARBA00022989"/>
    </source>
</evidence>
<keyword evidence="16 18" id="KW-0472">Membrane</keyword>
<sequence length="420" mass="46238">MTAWVGMISVVQHEPQVQQISSQVISVVTITHAALTHAAPELRRELLLDLVANEGIRVLSLEEDDQVSPPADNALMPDIEKLVRAKLGQDTRFSSKVNGVPGFWVSFKIDEDQYWLMLERERIRGLTGIQWLGWASVVSVVSLLGAAVISSLVNLPLRRLTQATRDFAQGKRPVPLPEKGPIEIMEANRSFNQMVDDLQQVESDRAVILAGISHDLRTPLARMQLEVEMANLSPEAREGMQSDIGQMDAIIGQFLDYAKPTEASSFINVDISELLTDTAHEASRLPDLRIHTDIAPGAHAMGNATDIKRVINNLIENARRYGKTPGTDYTEIDIKCTVKGLHASRRVTIDVQDHGTGVPPDQIEQLLKPFTRLDAARGQANGAGLGLAIVDRVITRHNAELHVRNREGGGLQIQIVMKGL</sequence>
<dbReference type="Proteomes" id="UP000008311">
    <property type="component" value="Unassembled WGS sequence"/>
</dbReference>
<feature type="transmembrane region" description="Helical" evidence="18">
    <location>
        <begin position="131"/>
        <end position="155"/>
    </location>
</feature>
<dbReference type="InterPro" id="IPR003661">
    <property type="entry name" value="HisK_dim/P_dom"/>
</dbReference>
<dbReference type="Gene3D" id="3.30.565.10">
    <property type="entry name" value="Histidine kinase-like ATPase, C-terminal domain"/>
    <property type="match status" value="1"/>
</dbReference>
<keyword evidence="14 18" id="KW-1133">Transmembrane helix</keyword>
<evidence type="ECO:0000256" key="5">
    <source>
        <dbReference type="ARBA" id="ARBA00022475"/>
    </source>
</evidence>
<evidence type="ECO:0000256" key="6">
    <source>
        <dbReference type="ARBA" id="ARBA00022519"/>
    </source>
</evidence>
<evidence type="ECO:0000256" key="2">
    <source>
        <dbReference type="ARBA" id="ARBA00004429"/>
    </source>
</evidence>
<dbReference type="InterPro" id="IPR004358">
    <property type="entry name" value="Sig_transdc_His_kin-like_C"/>
</dbReference>
<dbReference type="EMBL" id="EQ975226">
    <property type="protein sequence ID" value="EEF27688.1"/>
    <property type="molecule type" value="Genomic_DNA"/>
</dbReference>
<dbReference type="InParanoid" id="B9T8X1"/>
<dbReference type="GO" id="GO:0005524">
    <property type="term" value="F:ATP binding"/>
    <property type="evidence" value="ECO:0007669"/>
    <property type="project" value="UniProtKB-KW"/>
</dbReference>
<evidence type="ECO:0000256" key="11">
    <source>
        <dbReference type="ARBA" id="ARBA00022777"/>
    </source>
</evidence>
<evidence type="ECO:0000256" key="15">
    <source>
        <dbReference type="ARBA" id="ARBA00023012"/>
    </source>
</evidence>
<comment type="catalytic activity">
    <reaction evidence="1">
        <text>ATP + protein L-histidine = ADP + protein N-phospho-L-histidine.</text>
        <dbReference type="EC" id="2.7.13.3"/>
    </reaction>
</comment>
<comment type="subcellular location">
    <subcellularLocation>
        <location evidence="2">Cell inner membrane</location>
        <topology evidence="2">Multi-pass membrane protein</topology>
    </subcellularLocation>
    <subcellularLocation>
        <location evidence="3">Endoplasmic reticulum membrane</location>
        <topology evidence="3">Multi-pass membrane protein</topology>
    </subcellularLocation>
</comment>
<dbReference type="eggNOG" id="KOG0519">
    <property type="taxonomic scope" value="Eukaryota"/>
</dbReference>
<dbReference type="GO" id="GO:0000155">
    <property type="term" value="F:phosphorelay sensor kinase activity"/>
    <property type="evidence" value="ECO:0000318"/>
    <property type="project" value="GO_Central"/>
</dbReference>
<proteinExistence type="predicted"/>
<evidence type="ECO:0000313" key="22">
    <source>
        <dbReference type="Proteomes" id="UP000008311"/>
    </source>
</evidence>
<keyword evidence="6" id="KW-0997">Cell inner membrane</keyword>
<dbReference type="InterPro" id="IPR003594">
    <property type="entry name" value="HATPase_dom"/>
</dbReference>
<dbReference type="Pfam" id="PF02518">
    <property type="entry name" value="HATPase_c"/>
    <property type="match status" value="1"/>
</dbReference>
<dbReference type="InterPro" id="IPR038421">
    <property type="entry name" value="RisS_PPD_sf"/>
</dbReference>
<dbReference type="PANTHER" id="PTHR44936:SF5">
    <property type="entry name" value="SENSOR HISTIDINE KINASE ENVZ"/>
    <property type="match status" value="1"/>
</dbReference>
<dbReference type="Pfam" id="PF00512">
    <property type="entry name" value="HisKA"/>
    <property type="match status" value="1"/>
</dbReference>
<dbReference type="GO" id="GO:0005789">
    <property type="term" value="C:endoplasmic reticulum membrane"/>
    <property type="evidence" value="ECO:0007669"/>
    <property type="project" value="UniProtKB-SubCell"/>
</dbReference>
<dbReference type="InterPro" id="IPR036097">
    <property type="entry name" value="HisK_dim/P_sf"/>
</dbReference>
<keyword evidence="11 21" id="KW-0418">Kinase</keyword>
<dbReference type="Gene3D" id="3.30.450.300">
    <property type="entry name" value="Sensor histidine kinase RisS, periplasmic domain"/>
    <property type="match status" value="1"/>
</dbReference>
<dbReference type="SUPFAM" id="SSF47384">
    <property type="entry name" value="Homodimeric domain of signal transducing histidine kinase"/>
    <property type="match status" value="1"/>
</dbReference>
<dbReference type="CDD" id="cd06225">
    <property type="entry name" value="HAMP"/>
    <property type="match status" value="1"/>
</dbReference>
<name>B9T8X1_RICCO</name>
<dbReference type="InterPro" id="IPR050980">
    <property type="entry name" value="2C_sensor_his_kinase"/>
</dbReference>
<dbReference type="SMART" id="SM00304">
    <property type="entry name" value="HAMP"/>
    <property type="match status" value="1"/>
</dbReference>
<keyword evidence="10" id="KW-0547">Nucleotide-binding</keyword>
<evidence type="ECO:0000256" key="13">
    <source>
        <dbReference type="ARBA" id="ARBA00022840"/>
    </source>
</evidence>
<evidence type="ECO:0000256" key="12">
    <source>
        <dbReference type="ARBA" id="ARBA00022824"/>
    </source>
</evidence>
<dbReference type="PROSITE" id="PS50885">
    <property type="entry name" value="HAMP"/>
    <property type="match status" value="1"/>
</dbReference>
<dbReference type="InterPro" id="IPR005467">
    <property type="entry name" value="His_kinase_dom"/>
</dbReference>
<dbReference type="PROSITE" id="PS50109">
    <property type="entry name" value="HIS_KIN"/>
    <property type="match status" value="1"/>
</dbReference>
<evidence type="ECO:0000259" key="20">
    <source>
        <dbReference type="PROSITE" id="PS50885"/>
    </source>
</evidence>
<gene>
    <name evidence="21" type="ORF">RCOM_0375600</name>
</gene>
<keyword evidence="22" id="KW-1185">Reference proteome</keyword>
<dbReference type="SUPFAM" id="SSF55874">
    <property type="entry name" value="ATPase domain of HSP90 chaperone/DNA topoisomerase II/histidine kinase"/>
    <property type="match status" value="1"/>
</dbReference>
<keyword evidence="5" id="KW-1003">Cell membrane</keyword>
<dbReference type="InterPro" id="IPR032408">
    <property type="entry name" value="RisS_PPD"/>
</dbReference>
<keyword evidence="12" id="KW-0256">Endoplasmic reticulum</keyword>
<dbReference type="SMART" id="SM00387">
    <property type="entry name" value="HATPase_c"/>
    <property type="match status" value="1"/>
</dbReference>
<evidence type="ECO:0000256" key="3">
    <source>
        <dbReference type="ARBA" id="ARBA00004477"/>
    </source>
</evidence>
<dbReference type="Pfam" id="PF00672">
    <property type="entry name" value="HAMP"/>
    <property type="match status" value="1"/>
</dbReference>
<dbReference type="GO" id="GO:0005886">
    <property type="term" value="C:plasma membrane"/>
    <property type="evidence" value="ECO:0000318"/>
    <property type="project" value="GO_Central"/>
</dbReference>
<evidence type="ECO:0000256" key="8">
    <source>
        <dbReference type="ARBA" id="ARBA00022679"/>
    </source>
</evidence>
<accession>B9T8X1</accession>
<evidence type="ECO:0000256" key="1">
    <source>
        <dbReference type="ARBA" id="ARBA00000085"/>
    </source>
</evidence>
<feature type="domain" description="Histidine kinase" evidence="19">
    <location>
        <begin position="211"/>
        <end position="420"/>
    </location>
</feature>
<keyword evidence="13" id="KW-0067">ATP-binding</keyword>
<dbReference type="SMART" id="SM00388">
    <property type="entry name" value="HisKA"/>
    <property type="match status" value="1"/>
</dbReference>
<keyword evidence="9 18" id="KW-0812">Transmembrane</keyword>
<dbReference type="PANTHER" id="PTHR44936">
    <property type="entry name" value="SENSOR PROTEIN CREC"/>
    <property type="match status" value="1"/>
</dbReference>
<dbReference type="InterPro" id="IPR036890">
    <property type="entry name" value="HATPase_C_sf"/>
</dbReference>
<dbReference type="AlphaFoldDB" id="B9T8X1"/>
<evidence type="ECO:0000256" key="18">
    <source>
        <dbReference type="SAM" id="Phobius"/>
    </source>
</evidence>
<dbReference type="PRINTS" id="PR00344">
    <property type="entry name" value="BCTRLSENSOR"/>
</dbReference>
<evidence type="ECO:0000256" key="9">
    <source>
        <dbReference type="ARBA" id="ARBA00022692"/>
    </source>
</evidence>
<keyword evidence="8 21" id="KW-0808">Transferase</keyword>
<dbReference type="Pfam" id="PF16524">
    <property type="entry name" value="RisS_PPD"/>
    <property type="match status" value="1"/>
</dbReference>
<dbReference type="InterPro" id="IPR003660">
    <property type="entry name" value="HAMP_dom"/>
</dbReference>
<evidence type="ECO:0000259" key="19">
    <source>
        <dbReference type="PROSITE" id="PS50109"/>
    </source>
</evidence>
<evidence type="ECO:0000256" key="17">
    <source>
        <dbReference type="ARBA" id="ARBA00023170"/>
    </source>
</evidence>
<evidence type="ECO:0000313" key="21">
    <source>
        <dbReference type="EMBL" id="EEF27688.1"/>
    </source>
</evidence>
<dbReference type="Gene3D" id="1.10.287.130">
    <property type="match status" value="1"/>
</dbReference>
<dbReference type="CDD" id="cd00082">
    <property type="entry name" value="HisKA"/>
    <property type="match status" value="1"/>
</dbReference>
<organism evidence="21 22">
    <name type="scientific">Ricinus communis</name>
    <name type="common">Castor bean</name>
    <dbReference type="NCBI Taxonomy" id="3988"/>
    <lineage>
        <taxon>Eukaryota</taxon>
        <taxon>Viridiplantae</taxon>
        <taxon>Streptophyta</taxon>
        <taxon>Embryophyta</taxon>
        <taxon>Tracheophyta</taxon>
        <taxon>Spermatophyta</taxon>
        <taxon>Magnoliopsida</taxon>
        <taxon>eudicotyledons</taxon>
        <taxon>Gunneridae</taxon>
        <taxon>Pentapetalae</taxon>
        <taxon>rosids</taxon>
        <taxon>fabids</taxon>
        <taxon>Malpighiales</taxon>
        <taxon>Euphorbiaceae</taxon>
        <taxon>Acalyphoideae</taxon>
        <taxon>Acalypheae</taxon>
        <taxon>Ricinus</taxon>
    </lineage>
</organism>
<keyword evidence="17" id="KW-0675">Receptor</keyword>
<reference evidence="22" key="1">
    <citation type="journal article" date="2010" name="Nat. Biotechnol.">
        <title>Draft genome sequence of the oilseed species Ricinus communis.</title>
        <authorList>
            <person name="Chan A.P."/>
            <person name="Crabtree J."/>
            <person name="Zhao Q."/>
            <person name="Lorenzi H."/>
            <person name="Orvis J."/>
            <person name="Puiu D."/>
            <person name="Melake-Berhan A."/>
            <person name="Jones K.M."/>
            <person name="Redman J."/>
            <person name="Chen G."/>
            <person name="Cahoon E.B."/>
            <person name="Gedil M."/>
            <person name="Stanke M."/>
            <person name="Haas B.J."/>
            <person name="Wortman J.R."/>
            <person name="Fraser-Liggett C.M."/>
            <person name="Ravel J."/>
            <person name="Rabinowicz P.D."/>
        </authorList>
    </citation>
    <scope>NUCLEOTIDE SEQUENCE [LARGE SCALE GENOMIC DNA]</scope>
    <source>
        <strain evidence="22">cv. Hale</strain>
    </source>
</reference>
<protein>
    <recommendedName>
        <fullName evidence="4">histidine kinase</fullName>
        <ecNumber evidence="4">2.7.13.3</ecNumber>
    </recommendedName>
</protein>